<keyword evidence="3" id="KW-1185">Reference proteome</keyword>
<accession>A0ABU6R339</accession>
<gene>
    <name evidence="1" type="primary">MTPC1_1</name>
    <name evidence="1" type="ORF">PIB30_001533</name>
</gene>
<reference evidence="1" key="2">
    <citation type="submission" date="2023-01" db="EMBL/GenBank/DDBJ databases">
        <authorList>
            <person name="Ferreira-Neto J.R.C."/>
            <person name="Da Silva M.D."/>
            <person name="Binneck E."/>
            <person name="De Melo N.F."/>
            <person name="Da Silva R.H."/>
            <person name="De Melo A.L.T.M."/>
            <person name="Pandolfi V."/>
            <person name="Bustamante F.O."/>
            <person name="Brasileiro-Vidal A.C."/>
            <person name="Benko-Iseppon A.M."/>
        </authorList>
    </citation>
    <scope>NUCLEOTIDE SEQUENCE</scope>
    <source>
        <tissue evidence="1">Leaves</tissue>
    </source>
</reference>
<dbReference type="Proteomes" id="UP001341840">
    <property type="component" value="Unassembled WGS sequence"/>
</dbReference>
<sequence length="57" mass="6217">MILKAGAETGDQSIFELVDAAIPPQHLDPIKPTILQVDGVKFRQKKLRNSSNVTVST</sequence>
<organism evidence="1 3">
    <name type="scientific">Stylosanthes scabra</name>
    <dbReference type="NCBI Taxonomy" id="79078"/>
    <lineage>
        <taxon>Eukaryota</taxon>
        <taxon>Viridiplantae</taxon>
        <taxon>Streptophyta</taxon>
        <taxon>Embryophyta</taxon>
        <taxon>Tracheophyta</taxon>
        <taxon>Spermatophyta</taxon>
        <taxon>Magnoliopsida</taxon>
        <taxon>eudicotyledons</taxon>
        <taxon>Gunneridae</taxon>
        <taxon>Pentapetalae</taxon>
        <taxon>rosids</taxon>
        <taxon>fabids</taxon>
        <taxon>Fabales</taxon>
        <taxon>Fabaceae</taxon>
        <taxon>Papilionoideae</taxon>
        <taxon>50 kb inversion clade</taxon>
        <taxon>dalbergioids sensu lato</taxon>
        <taxon>Dalbergieae</taxon>
        <taxon>Pterocarpus clade</taxon>
        <taxon>Stylosanthes</taxon>
    </lineage>
</organism>
<evidence type="ECO:0000313" key="2">
    <source>
        <dbReference type="EMBL" id="MED6118302.1"/>
    </source>
</evidence>
<dbReference type="EMBL" id="JASCZI010030211">
    <property type="protein sequence ID" value="MED6118301.1"/>
    <property type="molecule type" value="Genomic_DNA"/>
</dbReference>
<dbReference type="EMBL" id="JASCZI010030211">
    <property type="protein sequence ID" value="MED6118302.1"/>
    <property type="molecule type" value="Genomic_DNA"/>
</dbReference>
<reference evidence="1 3" key="1">
    <citation type="journal article" date="2023" name="Plants (Basel)">
        <title>Bridging the Gap: Combining Genomics and Transcriptomics Approaches to Understand Stylosanthes scabra, an Orphan Legume from the Brazilian Caatinga.</title>
        <authorList>
            <person name="Ferreira-Neto J.R.C."/>
            <person name="da Silva M.D."/>
            <person name="Binneck E."/>
            <person name="de Melo N.F."/>
            <person name="da Silva R.H."/>
            <person name="de Melo A.L.T.M."/>
            <person name="Pandolfi V."/>
            <person name="Bustamante F.O."/>
            <person name="Brasileiro-Vidal A.C."/>
            <person name="Benko-Iseppon A.M."/>
        </authorList>
    </citation>
    <scope>NUCLEOTIDE SEQUENCE [LARGE SCALE GENOMIC DNA]</scope>
    <source>
        <tissue evidence="1">Leaves</tissue>
    </source>
</reference>
<name>A0ABU6R339_9FABA</name>
<evidence type="ECO:0000313" key="3">
    <source>
        <dbReference type="Proteomes" id="UP001341840"/>
    </source>
</evidence>
<comment type="caution">
    <text evidence="1">The sequence shown here is derived from an EMBL/GenBank/DDBJ whole genome shotgun (WGS) entry which is preliminary data.</text>
</comment>
<proteinExistence type="predicted"/>
<protein>
    <submittedName>
        <fullName evidence="1 2">Metal tolerance protein C1</fullName>
    </submittedName>
</protein>
<evidence type="ECO:0000313" key="1">
    <source>
        <dbReference type="EMBL" id="MED6118301.1"/>
    </source>
</evidence>